<feature type="binding site" evidence="14">
    <location>
        <position position="105"/>
    </location>
    <ligand>
        <name>FMN</name>
        <dbReference type="ChEBI" id="CHEBI:58210"/>
    </ligand>
</feature>
<dbReference type="InterPro" id="IPR035587">
    <property type="entry name" value="DUS-like_FMN-bd"/>
</dbReference>
<keyword evidence="14" id="KW-0547">Nucleotide-binding</keyword>
<feature type="binding site" evidence="14">
    <location>
        <begin position="46"/>
        <end position="48"/>
    </location>
    <ligand>
        <name>FMN</name>
        <dbReference type="ChEBI" id="CHEBI:58210"/>
    </ligand>
</feature>
<dbReference type="GO" id="GO:0050660">
    <property type="term" value="F:flavin adenine dinucleotide binding"/>
    <property type="evidence" value="ECO:0007669"/>
    <property type="project" value="InterPro"/>
</dbReference>
<evidence type="ECO:0000256" key="1">
    <source>
        <dbReference type="ARBA" id="ARBA00001917"/>
    </source>
</evidence>
<evidence type="ECO:0000256" key="3">
    <source>
        <dbReference type="ARBA" id="ARBA00022555"/>
    </source>
</evidence>
<keyword evidence="8" id="KW-0694">RNA-binding</keyword>
<evidence type="ECO:0000256" key="8">
    <source>
        <dbReference type="ARBA" id="ARBA00022884"/>
    </source>
</evidence>
<keyword evidence="6 12" id="KW-0819">tRNA processing</keyword>
<feature type="compositionally biased region" description="Polar residues" evidence="15">
    <location>
        <begin position="1"/>
        <end position="16"/>
    </location>
</feature>
<dbReference type="EMBL" id="CP036274">
    <property type="protein sequence ID" value="QDU25361.1"/>
    <property type="molecule type" value="Genomic_DNA"/>
</dbReference>
<keyword evidence="4 12" id="KW-0285">Flavoprotein</keyword>
<sequence length="379" mass="41648">MTTLDTLPNTAPQTGSLPPAADQALPQVKPLYIGNVKVDPPILQAPMAGFTNFAYRQIVRQFGGSGLLATEMVSARSFVWLAEHEAESPERLWGVKEEARPLAVQMWDNDPDTLARVGERLANEYQVSVVDLNFGCPVKDLTEKAHSGSYLLKFPDRVGAIIERVVKACAPTPVTAKIRLGCSHASINACEIARVVEAAGAAALTVHGRVASDFFRGSADWEKISEIKQHLKHIPLIGNGDLDSAAKVVEAFRRYHVDGVMIARASLGRPWLFAQCAAALRGDPIPPEPTLDEQRDWMLRHYELVCERFGEERGTLLMRKFACNYAQGKAGARHFRGAVGNVNTRFEFLAVVANHFPKQDNPQLFQPHDAAEPCEETCG</sequence>
<evidence type="ECO:0000256" key="5">
    <source>
        <dbReference type="ARBA" id="ARBA00022643"/>
    </source>
</evidence>
<evidence type="ECO:0000256" key="4">
    <source>
        <dbReference type="ARBA" id="ARBA00022630"/>
    </source>
</evidence>
<evidence type="ECO:0000256" key="15">
    <source>
        <dbReference type="SAM" id="MobiDB-lite"/>
    </source>
</evidence>
<evidence type="ECO:0000256" key="10">
    <source>
        <dbReference type="ARBA" id="ARBA00048205"/>
    </source>
</evidence>
<dbReference type="PIRSF" id="PIRSF006621">
    <property type="entry name" value="Dus"/>
    <property type="match status" value="1"/>
</dbReference>
<keyword evidence="3" id="KW-0820">tRNA-binding</keyword>
<dbReference type="Gene3D" id="1.10.1200.80">
    <property type="entry name" value="Putative flavin oxidoreducatase, domain 2"/>
    <property type="match status" value="1"/>
</dbReference>
<keyword evidence="18" id="KW-1185">Reference proteome</keyword>
<dbReference type="InterPro" id="IPR001269">
    <property type="entry name" value="DUS_fam"/>
</dbReference>
<dbReference type="InterPro" id="IPR018517">
    <property type="entry name" value="tRNA_hU_synthase_CS"/>
</dbReference>
<reference evidence="17 18" key="1">
    <citation type="submission" date="2019-02" db="EMBL/GenBank/DDBJ databases">
        <title>Deep-cultivation of Planctomycetes and their phenomic and genomic characterization uncovers novel biology.</title>
        <authorList>
            <person name="Wiegand S."/>
            <person name="Jogler M."/>
            <person name="Boedeker C."/>
            <person name="Pinto D."/>
            <person name="Vollmers J."/>
            <person name="Rivas-Marin E."/>
            <person name="Kohn T."/>
            <person name="Peeters S.H."/>
            <person name="Heuer A."/>
            <person name="Rast P."/>
            <person name="Oberbeckmann S."/>
            <person name="Bunk B."/>
            <person name="Jeske O."/>
            <person name="Meyerdierks A."/>
            <person name="Storesund J.E."/>
            <person name="Kallscheuer N."/>
            <person name="Luecker S."/>
            <person name="Lage O.M."/>
            <person name="Pohl T."/>
            <person name="Merkel B.J."/>
            <person name="Hornburger P."/>
            <person name="Mueller R.-W."/>
            <person name="Bruemmer F."/>
            <person name="Labrenz M."/>
            <person name="Spormann A.M."/>
            <person name="Op den Camp H."/>
            <person name="Overmann J."/>
            <person name="Amann R."/>
            <person name="Jetten M.S.M."/>
            <person name="Mascher T."/>
            <person name="Medema M.H."/>
            <person name="Devos D.P."/>
            <person name="Kaster A.-K."/>
            <person name="Ovreas L."/>
            <person name="Rohde M."/>
            <person name="Galperin M.Y."/>
            <person name="Jogler C."/>
        </authorList>
    </citation>
    <scope>NUCLEOTIDE SEQUENCE [LARGE SCALE GENOMIC DNA]</scope>
    <source>
        <strain evidence="17 18">ETA_A8</strain>
    </source>
</reference>
<proteinExistence type="inferred from homology"/>
<evidence type="ECO:0000256" key="2">
    <source>
        <dbReference type="ARBA" id="ARBA00002790"/>
    </source>
</evidence>
<feature type="active site" description="Proton donor" evidence="13">
    <location>
        <position position="136"/>
    </location>
</feature>
<comment type="function">
    <text evidence="2 12">Catalyzes the synthesis of 5,6-dihydrouridine (D), a modified base found in the D-loop of most tRNAs, via the reduction of the C5-C6 double bond in target uridines.</text>
</comment>
<evidence type="ECO:0000256" key="11">
    <source>
        <dbReference type="ARBA" id="ARBA00048802"/>
    </source>
</evidence>
<keyword evidence="5 12" id="KW-0288">FMN</keyword>
<evidence type="ECO:0000313" key="17">
    <source>
        <dbReference type="EMBL" id="QDU25361.1"/>
    </source>
</evidence>
<dbReference type="CDD" id="cd02801">
    <property type="entry name" value="DUS_like_FMN"/>
    <property type="match status" value="1"/>
</dbReference>
<dbReference type="InterPro" id="IPR004652">
    <property type="entry name" value="DusB-like"/>
</dbReference>
<dbReference type="PANTHER" id="PTHR45846">
    <property type="entry name" value="TRNA-DIHYDROURIDINE(47) SYNTHASE [NAD(P)(+)]-LIKE"/>
    <property type="match status" value="1"/>
</dbReference>
<dbReference type="GO" id="GO:0000049">
    <property type="term" value="F:tRNA binding"/>
    <property type="evidence" value="ECO:0007669"/>
    <property type="project" value="UniProtKB-KW"/>
</dbReference>
<comment type="catalytic activity">
    <reaction evidence="10">
        <text>a 5,6-dihydrouridine in tRNA + NADP(+) = a uridine in tRNA + NADPH + H(+)</text>
        <dbReference type="Rhea" id="RHEA:23624"/>
        <dbReference type="Rhea" id="RHEA-COMP:13339"/>
        <dbReference type="Rhea" id="RHEA-COMP:13887"/>
        <dbReference type="ChEBI" id="CHEBI:15378"/>
        <dbReference type="ChEBI" id="CHEBI:57783"/>
        <dbReference type="ChEBI" id="CHEBI:58349"/>
        <dbReference type="ChEBI" id="CHEBI:65315"/>
        <dbReference type="ChEBI" id="CHEBI:74443"/>
    </reaction>
</comment>
<evidence type="ECO:0000256" key="14">
    <source>
        <dbReference type="PIRSR" id="PIRSR006621-2"/>
    </source>
</evidence>
<dbReference type="Proteomes" id="UP000315017">
    <property type="component" value="Chromosome"/>
</dbReference>
<keyword evidence="9 12" id="KW-0560">Oxidoreductase</keyword>
<comment type="catalytic activity">
    <reaction evidence="11">
        <text>a 5,6-dihydrouridine in tRNA + NAD(+) = a uridine in tRNA + NADH + H(+)</text>
        <dbReference type="Rhea" id="RHEA:54452"/>
        <dbReference type="Rhea" id="RHEA-COMP:13339"/>
        <dbReference type="Rhea" id="RHEA-COMP:13887"/>
        <dbReference type="ChEBI" id="CHEBI:15378"/>
        <dbReference type="ChEBI" id="CHEBI:57540"/>
        <dbReference type="ChEBI" id="CHEBI:57945"/>
        <dbReference type="ChEBI" id="CHEBI:65315"/>
        <dbReference type="ChEBI" id="CHEBI:74443"/>
    </reaction>
</comment>
<evidence type="ECO:0000256" key="12">
    <source>
        <dbReference type="PIRNR" id="PIRNR006621"/>
    </source>
</evidence>
<feature type="binding site" evidence="14">
    <location>
        <position position="207"/>
    </location>
    <ligand>
        <name>FMN</name>
        <dbReference type="ChEBI" id="CHEBI:58210"/>
    </ligand>
</feature>
<dbReference type="KEGG" id="aagg:ETAA8_04270"/>
<name>A0A517Y543_9BACT</name>
<dbReference type="GO" id="GO:0017150">
    <property type="term" value="F:tRNA dihydrouridine synthase activity"/>
    <property type="evidence" value="ECO:0007669"/>
    <property type="project" value="InterPro"/>
</dbReference>
<dbReference type="InterPro" id="IPR024036">
    <property type="entry name" value="tRNA-dHydroUridine_Synthase_C"/>
</dbReference>
<dbReference type="PANTHER" id="PTHR45846:SF1">
    <property type="entry name" value="TRNA-DIHYDROURIDINE(47) SYNTHASE [NAD(P)(+)]-LIKE"/>
    <property type="match status" value="1"/>
</dbReference>
<feature type="binding site" evidence="14">
    <location>
        <begin position="263"/>
        <end position="264"/>
    </location>
    <ligand>
        <name>FMN</name>
        <dbReference type="ChEBI" id="CHEBI:58210"/>
    </ligand>
</feature>
<feature type="domain" description="DUS-like FMN-binding" evidence="16">
    <location>
        <begin position="44"/>
        <end position="356"/>
    </location>
</feature>
<dbReference type="OrthoDB" id="9764501at2"/>
<keyword evidence="7" id="KW-0521">NADP</keyword>
<dbReference type="AlphaFoldDB" id="A0A517Y543"/>
<feature type="region of interest" description="Disordered" evidence="15">
    <location>
        <begin position="1"/>
        <end position="21"/>
    </location>
</feature>
<dbReference type="RefSeq" id="WP_145084180.1">
    <property type="nucleotide sequence ID" value="NZ_CP036274.1"/>
</dbReference>
<feature type="binding site" evidence="14">
    <location>
        <position position="177"/>
    </location>
    <ligand>
        <name>FMN</name>
        <dbReference type="ChEBI" id="CHEBI:58210"/>
    </ligand>
</feature>
<dbReference type="NCBIfam" id="TIGR00737">
    <property type="entry name" value="nifR3_yhdG"/>
    <property type="match status" value="1"/>
</dbReference>
<evidence type="ECO:0000256" key="7">
    <source>
        <dbReference type="ARBA" id="ARBA00022857"/>
    </source>
</evidence>
<dbReference type="InterPro" id="IPR013785">
    <property type="entry name" value="Aldolase_TIM"/>
</dbReference>
<accession>A0A517Y543</accession>
<dbReference type="EC" id="1.3.1.-" evidence="12"/>
<comment type="similarity">
    <text evidence="12">Belongs to the dus family.</text>
</comment>
<protein>
    <recommendedName>
        <fullName evidence="12">tRNA-dihydrouridine synthase</fullName>
        <ecNumber evidence="12">1.3.1.-</ecNumber>
    </recommendedName>
</protein>
<dbReference type="Gene3D" id="3.20.20.70">
    <property type="entry name" value="Aldolase class I"/>
    <property type="match status" value="1"/>
</dbReference>
<evidence type="ECO:0000256" key="13">
    <source>
        <dbReference type="PIRSR" id="PIRSR006621-1"/>
    </source>
</evidence>
<evidence type="ECO:0000256" key="6">
    <source>
        <dbReference type="ARBA" id="ARBA00022694"/>
    </source>
</evidence>
<dbReference type="PROSITE" id="PS01136">
    <property type="entry name" value="UPF0034"/>
    <property type="match status" value="1"/>
</dbReference>
<dbReference type="Pfam" id="PF01207">
    <property type="entry name" value="Dus"/>
    <property type="match status" value="1"/>
</dbReference>
<evidence type="ECO:0000256" key="9">
    <source>
        <dbReference type="ARBA" id="ARBA00023002"/>
    </source>
</evidence>
<evidence type="ECO:0000313" key="18">
    <source>
        <dbReference type="Proteomes" id="UP000315017"/>
    </source>
</evidence>
<dbReference type="SUPFAM" id="SSF51395">
    <property type="entry name" value="FMN-linked oxidoreductases"/>
    <property type="match status" value="1"/>
</dbReference>
<organism evidence="17 18">
    <name type="scientific">Anatilimnocola aggregata</name>
    <dbReference type="NCBI Taxonomy" id="2528021"/>
    <lineage>
        <taxon>Bacteria</taxon>
        <taxon>Pseudomonadati</taxon>
        <taxon>Planctomycetota</taxon>
        <taxon>Planctomycetia</taxon>
        <taxon>Pirellulales</taxon>
        <taxon>Pirellulaceae</taxon>
        <taxon>Anatilimnocola</taxon>
    </lineage>
</organism>
<gene>
    <name evidence="17" type="primary">dus_1</name>
    <name evidence="17" type="ORF">ETAA8_04270</name>
</gene>
<evidence type="ECO:0000259" key="16">
    <source>
        <dbReference type="Pfam" id="PF01207"/>
    </source>
</evidence>
<comment type="cofactor">
    <cofactor evidence="1 12 14">
        <name>FMN</name>
        <dbReference type="ChEBI" id="CHEBI:58210"/>
    </cofactor>
</comment>